<dbReference type="SUPFAM" id="SSF51445">
    <property type="entry name" value="(Trans)glycosidases"/>
    <property type="match status" value="1"/>
</dbReference>
<dbReference type="EMBL" id="ACYH01000027">
    <property type="protein sequence ID" value="EEV20703.1"/>
    <property type="molecule type" value="Genomic_DNA"/>
</dbReference>
<feature type="signal peptide" evidence="6">
    <location>
        <begin position="1"/>
        <end position="27"/>
    </location>
</feature>
<dbReference type="OrthoDB" id="9805821at2"/>
<dbReference type="InterPro" id="IPR036962">
    <property type="entry name" value="Glyco_hydro_3_N_sf"/>
</dbReference>
<proteinExistence type="inferred from homology"/>
<dbReference type="eggNOG" id="COG1472">
    <property type="taxonomic scope" value="Bacteria"/>
</dbReference>
<dbReference type="Proteomes" id="UP000004509">
    <property type="component" value="Unassembled WGS sequence"/>
</dbReference>
<gene>
    <name evidence="8" type="ORF">TREVI0001_1874</name>
</gene>
<comment type="catalytic activity">
    <reaction evidence="1">
        <text>Hydrolysis of terminal non-reducing N-acetyl-D-hexosamine residues in N-acetyl-beta-D-hexosaminides.</text>
        <dbReference type="EC" id="3.2.1.52"/>
    </reaction>
</comment>
<dbReference type="InterPro" id="IPR050226">
    <property type="entry name" value="NagZ_Beta-hexosaminidase"/>
</dbReference>
<keyword evidence="6" id="KW-0732">Signal</keyword>
<dbReference type="RefSeq" id="WP_006188409.1">
    <property type="nucleotide sequence ID" value="NZ_ACYH01000027.1"/>
</dbReference>
<keyword evidence="5" id="KW-0326">Glycosidase</keyword>
<evidence type="ECO:0000256" key="6">
    <source>
        <dbReference type="SAM" id="SignalP"/>
    </source>
</evidence>
<dbReference type="PANTHER" id="PTHR30480:SF13">
    <property type="entry name" value="BETA-HEXOSAMINIDASE"/>
    <property type="match status" value="1"/>
</dbReference>
<dbReference type="PROSITE" id="PS00775">
    <property type="entry name" value="GLYCOSYL_HYDROL_F3"/>
    <property type="match status" value="1"/>
</dbReference>
<dbReference type="AlphaFoldDB" id="C8PPD1"/>
<organism evidence="8 9">
    <name type="scientific">Treponema vincentii ATCC 35580</name>
    <dbReference type="NCBI Taxonomy" id="596324"/>
    <lineage>
        <taxon>Bacteria</taxon>
        <taxon>Pseudomonadati</taxon>
        <taxon>Spirochaetota</taxon>
        <taxon>Spirochaetia</taxon>
        <taxon>Spirochaetales</taxon>
        <taxon>Treponemataceae</taxon>
        <taxon>Treponema</taxon>
    </lineage>
</organism>
<dbReference type="InterPro" id="IPR001764">
    <property type="entry name" value="Glyco_hydro_3_N"/>
</dbReference>
<accession>C8PPD1</accession>
<feature type="domain" description="Glycoside hydrolase family 3 N-terminal" evidence="7">
    <location>
        <begin position="82"/>
        <end position="406"/>
    </location>
</feature>
<evidence type="ECO:0000256" key="3">
    <source>
        <dbReference type="ARBA" id="ARBA00012663"/>
    </source>
</evidence>
<dbReference type="STRING" id="596324.TREVI0001_1874"/>
<evidence type="ECO:0000256" key="4">
    <source>
        <dbReference type="ARBA" id="ARBA00022801"/>
    </source>
</evidence>
<evidence type="ECO:0000256" key="2">
    <source>
        <dbReference type="ARBA" id="ARBA00005336"/>
    </source>
</evidence>
<dbReference type="InterPro" id="IPR019800">
    <property type="entry name" value="Glyco_hydro_3_AS"/>
</dbReference>
<reference evidence="8 9" key="1">
    <citation type="submission" date="2009-07" db="EMBL/GenBank/DDBJ databases">
        <authorList>
            <person name="Madupu R."/>
            <person name="Sebastian Y."/>
            <person name="Durkin A.S."/>
            <person name="Torralba M."/>
            <person name="Methe B."/>
            <person name="Sutton G.G."/>
            <person name="Strausberg R.L."/>
            <person name="Nelson K.E."/>
        </authorList>
    </citation>
    <scope>NUCLEOTIDE SEQUENCE [LARGE SCALE GENOMIC DNA]</scope>
    <source>
        <strain evidence="8 9">ATCC 35580</strain>
    </source>
</reference>
<dbReference type="GO" id="GO:0005975">
    <property type="term" value="P:carbohydrate metabolic process"/>
    <property type="evidence" value="ECO:0007669"/>
    <property type="project" value="InterPro"/>
</dbReference>
<dbReference type="InterPro" id="IPR017853">
    <property type="entry name" value="GH"/>
</dbReference>
<protein>
    <recommendedName>
        <fullName evidence="3">beta-N-acetylhexosaminidase</fullName>
        <ecNumber evidence="3">3.2.1.52</ecNumber>
    </recommendedName>
</protein>
<evidence type="ECO:0000259" key="7">
    <source>
        <dbReference type="Pfam" id="PF00933"/>
    </source>
</evidence>
<evidence type="ECO:0000313" key="8">
    <source>
        <dbReference type="EMBL" id="EEV20703.1"/>
    </source>
</evidence>
<keyword evidence="4 8" id="KW-0378">Hydrolase</keyword>
<feature type="chain" id="PRO_5002990073" description="beta-N-acetylhexosaminidase" evidence="6">
    <location>
        <begin position="28"/>
        <end position="451"/>
    </location>
</feature>
<evidence type="ECO:0000313" key="9">
    <source>
        <dbReference type="Proteomes" id="UP000004509"/>
    </source>
</evidence>
<name>C8PPD1_9SPIR</name>
<dbReference type="EC" id="3.2.1.52" evidence="3"/>
<evidence type="ECO:0000256" key="1">
    <source>
        <dbReference type="ARBA" id="ARBA00001231"/>
    </source>
</evidence>
<comment type="similarity">
    <text evidence="2">Belongs to the glycosyl hydrolase 3 family.</text>
</comment>
<dbReference type="PANTHER" id="PTHR30480">
    <property type="entry name" value="BETA-HEXOSAMINIDASE-RELATED"/>
    <property type="match status" value="1"/>
</dbReference>
<dbReference type="Pfam" id="PF00933">
    <property type="entry name" value="Glyco_hydro_3"/>
    <property type="match status" value="1"/>
</dbReference>
<comment type="caution">
    <text evidence="8">The sequence shown here is derived from an EMBL/GenBank/DDBJ whole genome shotgun (WGS) entry which is preliminary data.</text>
</comment>
<dbReference type="GO" id="GO:0004563">
    <property type="term" value="F:beta-N-acetylhexosaminidase activity"/>
    <property type="evidence" value="ECO:0007669"/>
    <property type="project" value="UniProtKB-EC"/>
</dbReference>
<sequence>MLATKKMGCSCFTAAAFFFFIIPNLFAQGSALSTQPTSAQSTQTASSSAQTESIAVPAASQAMVPASQNEEALRAVVSRLSLEEKAAQVLMVNIAGSKTADVNSIASFKGTVPGAILLFGYNIADTPQAVADFLESAVHGFQDTAHRSGHTFIPPLFALDNEGGTVYRTRRITVPVPAAEEIGTRFSAEEAEELYRLLGQQMRELGLRLNLAPVAEAGTEETAAALGTRTFSSEPEQAGQYAAAAVRGMQKAGIFAAVKHFPGNGAADLHKGTAELTVDYDTFLNRYCAAFRPSITDGAAAILISHITVPVIEAAPFCFSAKGIALLRNKLGFSGLIITDDIAMQALRQNGAAPEENAVRALAAGCDMVMCSLSKTYPLIEALAEKAAADTDFAARLDEAVLRVLTAKQQAGLIDTQKTIGTDGFFIPHTPDWEKFRQAKESAAVYQHKTP</sequence>
<evidence type="ECO:0000256" key="5">
    <source>
        <dbReference type="ARBA" id="ARBA00023295"/>
    </source>
</evidence>
<dbReference type="GO" id="GO:0009254">
    <property type="term" value="P:peptidoglycan turnover"/>
    <property type="evidence" value="ECO:0007669"/>
    <property type="project" value="TreeGrafter"/>
</dbReference>
<dbReference type="Gene3D" id="3.20.20.300">
    <property type="entry name" value="Glycoside hydrolase, family 3, N-terminal domain"/>
    <property type="match status" value="1"/>
</dbReference>